<organism evidence="2 3">
    <name type="scientific">Didymodactylos carnosus</name>
    <dbReference type="NCBI Taxonomy" id="1234261"/>
    <lineage>
        <taxon>Eukaryota</taxon>
        <taxon>Metazoa</taxon>
        <taxon>Spiralia</taxon>
        <taxon>Gnathifera</taxon>
        <taxon>Rotifera</taxon>
        <taxon>Eurotatoria</taxon>
        <taxon>Bdelloidea</taxon>
        <taxon>Philodinida</taxon>
        <taxon>Philodinidae</taxon>
        <taxon>Didymodactylos</taxon>
    </lineage>
</organism>
<feature type="non-terminal residue" evidence="2">
    <location>
        <position position="20"/>
    </location>
</feature>
<feature type="region of interest" description="Disordered" evidence="1">
    <location>
        <begin position="1"/>
        <end position="20"/>
    </location>
</feature>
<name>A0A8S2S488_9BILA</name>
<evidence type="ECO:0000256" key="1">
    <source>
        <dbReference type="SAM" id="MobiDB-lite"/>
    </source>
</evidence>
<evidence type="ECO:0000313" key="3">
    <source>
        <dbReference type="Proteomes" id="UP000681722"/>
    </source>
</evidence>
<protein>
    <submittedName>
        <fullName evidence="2">Uncharacterized protein</fullName>
    </submittedName>
</protein>
<comment type="caution">
    <text evidence="2">The sequence shown here is derived from an EMBL/GenBank/DDBJ whole genome shotgun (WGS) entry which is preliminary data.</text>
</comment>
<sequence>MRARAMRAPAPPGALGSPAW</sequence>
<proteinExistence type="predicted"/>
<reference evidence="2" key="1">
    <citation type="submission" date="2021-02" db="EMBL/GenBank/DDBJ databases">
        <authorList>
            <person name="Nowell W R."/>
        </authorList>
    </citation>
    <scope>NUCLEOTIDE SEQUENCE</scope>
</reference>
<evidence type="ECO:0000313" key="2">
    <source>
        <dbReference type="EMBL" id="CAF4201817.1"/>
    </source>
</evidence>
<dbReference type="AlphaFoldDB" id="A0A8S2S488"/>
<dbReference type="EMBL" id="CAJOBC010058758">
    <property type="protein sequence ID" value="CAF4201817.1"/>
    <property type="molecule type" value="Genomic_DNA"/>
</dbReference>
<dbReference type="Proteomes" id="UP000681722">
    <property type="component" value="Unassembled WGS sequence"/>
</dbReference>
<accession>A0A8S2S488</accession>
<gene>
    <name evidence="2" type="ORF">SRO942_LOCUS31042</name>
</gene>